<dbReference type="STRING" id="1203554.HMPREF1476_01453"/>
<sequence length="684" mass="74565">MQAAFSYGHWQGRRLDNRSAVDSCDLPVGFPLEEAAAFNQGNPLTSVIGSQGFLVFENAPHLTVILYAYYEDARSFSCGRCTPCRMGTVLIAEALKNAVEGRGSTVDWDEIAETARHMKVSSLCGIGLQSAEPILGAIENFRAELETTEPVAGLQGLKDAKQYVSTATAPCIEACPAHVNVPRYIDYIRDGRPEMAEGVLLKRYPLVGTCGRVCVRPCEAACARRFNEQPIAIRDLKRHAADELGVGSAELFDDAMLKHPAPGVDPHQRIAVIGAGPAGIVCAYHLLRLGRPVDVFEMEQEAGGMARWGIPSYRLPRAELAGETDIVKTLGGHYRYGEKLGRDFHLNDLFAQGYDAVFLGIGCARGQFLGLPDEDQNAQGYLRGLDFLLEVEHSQGTPEGPKPLEGDVVVIGCGNVAMDCCRTARRIVKPGCQVTVAYRRIEASAPADPEEIHAARAEGIRFEFLSAPKRILVENGRVVGIELVRMHQTEPDASGRRAVKPLPGSEFIIPCSYVIAAIGQKMDPTVFIPEDGIALTRWGTIETKENFTTSREGVFAGGDAATGPKTLILAMAQGEAAAKSIDQYLKTREPAFFPRTRLSQIIAKAKLVGACRPTRPLPIEARYTSKFLDPEARSANWEEVEGAMTIEEARQESQRCMRCMRLIAVTTRNPVVEHEPTAPNAATF</sequence>
<accession>S3BE92</accession>
<dbReference type="Gene3D" id="3.50.50.60">
    <property type="entry name" value="FAD/NAD(P)-binding domain"/>
    <property type="match status" value="2"/>
</dbReference>
<dbReference type="GO" id="GO:0051539">
    <property type="term" value="F:4 iron, 4 sulfur cluster binding"/>
    <property type="evidence" value="ECO:0007669"/>
    <property type="project" value="InterPro"/>
</dbReference>
<evidence type="ECO:0000313" key="3">
    <source>
        <dbReference type="Proteomes" id="UP000014400"/>
    </source>
</evidence>
<dbReference type="PATRIC" id="fig|1203554.3.peg.1525"/>
<dbReference type="SUPFAM" id="SSF46548">
    <property type="entry name" value="alpha-helical ferredoxin"/>
    <property type="match status" value="1"/>
</dbReference>
<organism evidence="2 3">
    <name type="scientific">Sutterella wadsworthensis HGA0223</name>
    <dbReference type="NCBI Taxonomy" id="1203554"/>
    <lineage>
        <taxon>Bacteria</taxon>
        <taxon>Pseudomonadati</taxon>
        <taxon>Pseudomonadota</taxon>
        <taxon>Betaproteobacteria</taxon>
        <taxon>Burkholderiales</taxon>
        <taxon>Sutterellaceae</taxon>
        <taxon>Sutterella</taxon>
    </lineage>
</organism>
<dbReference type="SUPFAM" id="SSF140490">
    <property type="entry name" value="Nqo1C-terminal domain-like"/>
    <property type="match status" value="1"/>
</dbReference>
<dbReference type="HOGENOM" id="CLU_000422_3_4_4"/>
<dbReference type="Pfam" id="PF10589">
    <property type="entry name" value="NADH_4Fe-4S"/>
    <property type="match status" value="1"/>
</dbReference>
<dbReference type="Pfam" id="PF14691">
    <property type="entry name" value="Fer4_20"/>
    <property type="match status" value="1"/>
</dbReference>
<dbReference type="Pfam" id="PF07992">
    <property type="entry name" value="Pyr_redox_2"/>
    <property type="match status" value="1"/>
</dbReference>
<proteinExistence type="predicted"/>
<keyword evidence="3" id="KW-1185">Reference proteome</keyword>
<dbReference type="Proteomes" id="UP000014400">
    <property type="component" value="Unassembled WGS sequence"/>
</dbReference>
<dbReference type="AlphaFoldDB" id="S3BE92"/>
<comment type="caution">
    <text evidence="2">The sequence shown here is derived from an EMBL/GenBank/DDBJ whole genome shotgun (WGS) entry which is preliminary data.</text>
</comment>
<gene>
    <name evidence="2" type="ORF">HMPREF1476_01453</name>
</gene>
<evidence type="ECO:0000313" key="2">
    <source>
        <dbReference type="EMBL" id="EPD98711.1"/>
    </source>
</evidence>
<dbReference type="SMART" id="SM00928">
    <property type="entry name" value="NADH_4Fe-4S"/>
    <property type="match status" value="1"/>
</dbReference>
<dbReference type="InterPro" id="IPR036188">
    <property type="entry name" value="FAD/NAD-bd_sf"/>
</dbReference>
<reference evidence="2 3" key="1">
    <citation type="submission" date="2013-04" db="EMBL/GenBank/DDBJ databases">
        <title>The Genome Sequence of Sutterella wadsworthensis HGA0223.</title>
        <authorList>
            <consortium name="The Broad Institute Genomics Platform"/>
            <person name="Earl A."/>
            <person name="Ward D."/>
            <person name="Feldgarden M."/>
            <person name="Gevers D."/>
            <person name="Schmidt T.M."/>
            <person name="Dover J."/>
            <person name="Dai D."/>
            <person name="Walker B."/>
            <person name="Young S."/>
            <person name="Zeng Q."/>
            <person name="Gargeya S."/>
            <person name="Fitzgerald M."/>
            <person name="Haas B."/>
            <person name="Abouelleil A."/>
            <person name="Allen A.W."/>
            <person name="Alvarado L."/>
            <person name="Arachchi H.M."/>
            <person name="Berlin A.M."/>
            <person name="Chapman S.B."/>
            <person name="Gainer-Dewar J."/>
            <person name="Goldberg J."/>
            <person name="Griggs A."/>
            <person name="Gujja S."/>
            <person name="Hansen M."/>
            <person name="Howarth C."/>
            <person name="Imamovic A."/>
            <person name="Ireland A."/>
            <person name="Larimer J."/>
            <person name="McCowan C."/>
            <person name="Murphy C."/>
            <person name="Pearson M."/>
            <person name="Poon T.W."/>
            <person name="Priest M."/>
            <person name="Roberts A."/>
            <person name="Saif S."/>
            <person name="Shea T."/>
            <person name="Sisk P."/>
            <person name="Sykes S."/>
            <person name="Wortman J."/>
            <person name="Nusbaum C."/>
            <person name="Birren B."/>
        </authorList>
    </citation>
    <scope>NUCLEOTIDE SEQUENCE [LARGE SCALE GENOMIC DNA]</scope>
    <source>
        <strain evidence="2 3">HGA0223</strain>
    </source>
</reference>
<name>S3BE92_9BURK</name>
<dbReference type="PRINTS" id="PR00419">
    <property type="entry name" value="ADXRDTASE"/>
</dbReference>
<dbReference type="InterPro" id="IPR023753">
    <property type="entry name" value="FAD/NAD-binding_dom"/>
</dbReference>
<evidence type="ECO:0000259" key="1">
    <source>
        <dbReference type="SMART" id="SM00928"/>
    </source>
</evidence>
<protein>
    <recommendedName>
        <fullName evidence="1">NADH-ubiquinone oxidoreductase 51kDa subunit iron-sulphur binding domain-containing protein</fullName>
    </recommendedName>
</protein>
<dbReference type="InterPro" id="IPR028261">
    <property type="entry name" value="DPD_II"/>
</dbReference>
<dbReference type="eggNOG" id="COG0493">
    <property type="taxonomic scope" value="Bacteria"/>
</dbReference>
<dbReference type="InterPro" id="IPR019575">
    <property type="entry name" value="Nuop51_4Fe4S-bd"/>
</dbReference>
<dbReference type="InterPro" id="IPR037207">
    <property type="entry name" value="Nuop51_4Fe4S-bd_sf"/>
</dbReference>
<dbReference type="SUPFAM" id="SSF51971">
    <property type="entry name" value="Nucleotide-binding domain"/>
    <property type="match status" value="1"/>
</dbReference>
<dbReference type="InterPro" id="IPR009051">
    <property type="entry name" value="Helical_ferredxn"/>
</dbReference>
<dbReference type="GO" id="GO:0016491">
    <property type="term" value="F:oxidoreductase activity"/>
    <property type="evidence" value="ECO:0007669"/>
    <property type="project" value="InterPro"/>
</dbReference>
<dbReference type="PANTHER" id="PTHR42783">
    <property type="entry name" value="GLUTAMATE SYNTHASE [NADPH] SMALL CHAIN"/>
    <property type="match status" value="1"/>
</dbReference>
<dbReference type="EMBL" id="ATCF01000021">
    <property type="protein sequence ID" value="EPD98711.1"/>
    <property type="molecule type" value="Genomic_DNA"/>
</dbReference>
<dbReference type="PANTHER" id="PTHR42783:SF3">
    <property type="entry name" value="GLUTAMATE SYNTHASE [NADPH] SMALL CHAIN-RELATED"/>
    <property type="match status" value="1"/>
</dbReference>
<feature type="domain" description="NADH-ubiquinone oxidoreductase 51kDa subunit iron-sulphur binding" evidence="1">
    <location>
        <begin position="63"/>
        <end position="108"/>
    </location>
</feature>
<dbReference type="Gene3D" id="1.10.1060.10">
    <property type="entry name" value="Alpha-helical ferredoxin"/>
    <property type="match status" value="1"/>
</dbReference>